<name>A0ABW5AM70_9BRAD</name>
<dbReference type="CDD" id="cd13604">
    <property type="entry name" value="PBP2_TRAP_ketoacid_lactate_like"/>
    <property type="match status" value="1"/>
</dbReference>
<dbReference type="Gene3D" id="3.40.190.10">
    <property type="entry name" value="Periplasmic binding protein-like II"/>
    <property type="match status" value="1"/>
</dbReference>
<protein>
    <submittedName>
        <fullName evidence="3">TRAP transporter substrate-binding protein</fullName>
    </submittedName>
</protein>
<sequence length="397" mass="43265">MSRPDSRHPSVRTSPAQTPATTAKAATRRKFLLTAGAAGAAATVAAPAVAQSSGPITMRWQSTWPSKDIFHEYALDFAKKVNDMTGGDLKIEVLPAGAVVPAFGLLEAVSKGTLDGGHGVMVYHYGKQTALALWGSGPGYAMDANMLLAWHKYGGGKELLAKLYDSIGANVVSFPYGPMPTQPLGWFKKPITKVDDMKGLKYRTVGISIDVFTGLGAAVNALPGGEIVSAMDRGLLDAAEFNNASSDRVLGFPDVSKVCMLQSYHQNAEQFEILFNKTKYDALPEKMRAIIANAVEAASADMSWKAVDRYSKDYVEMQQKDKVRFYKTPDAVLKRQLEVYDDVVKKKAADNAMFKEILESQRQFAQRATQWENDTVVSRKMAFDHYFGAAGVAKQPT</sequence>
<evidence type="ECO:0000256" key="1">
    <source>
        <dbReference type="ARBA" id="ARBA00022729"/>
    </source>
</evidence>
<dbReference type="PANTHER" id="PTHR33376">
    <property type="match status" value="1"/>
</dbReference>
<feature type="region of interest" description="Disordered" evidence="2">
    <location>
        <begin position="1"/>
        <end position="25"/>
    </location>
</feature>
<comment type="caution">
    <text evidence="3">The sequence shown here is derived from an EMBL/GenBank/DDBJ whole genome shotgun (WGS) entry which is preliminary data.</text>
</comment>
<organism evidence="3 4">
    <name type="scientific">Rhodoplanes azumiensis</name>
    <dbReference type="NCBI Taxonomy" id="1897628"/>
    <lineage>
        <taxon>Bacteria</taxon>
        <taxon>Pseudomonadati</taxon>
        <taxon>Pseudomonadota</taxon>
        <taxon>Alphaproteobacteria</taxon>
        <taxon>Hyphomicrobiales</taxon>
        <taxon>Nitrobacteraceae</taxon>
        <taxon>Rhodoplanes</taxon>
    </lineage>
</organism>
<evidence type="ECO:0000256" key="2">
    <source>
        <dbReference type="SAM" id="MobiDB-lite"/>
    </source>
</evidence>
<proteinExistence type="predicted"/>
<dbReference type="Pfam" id="PF03480">
    <property type="entry name" value="DctP"/>
    <property type="match status" value="1"/>
</dbReference>
<feature type="compositionally biased region" description="Low complexity" evidence="2">
    <location>
        <begin position="13"/>
        <end position="25"/>
    </location>
</feature>
<keyword evidence="4" id="KW-1185">Reference proteome</keyword>
<accession>A0ABW5AM70</accession>
<dbReference type="RefSeq" id="WP_378478377.1">
    <property type="nucleotide sequence ID" value="NZ_JBHUIW010000015.1"/>
</dbReference>
<keyword evidence="1" id="KW-0732">Signal</keyword>
<dbReference type="PIRSF" id="PIRSF039026">
    <property type="entry name" value="SiaP"/>
    <property type="match status" value="1"/>
</dbReference>
<dbReference type="Proteomes" id="UP001597314">
    <property type="component" value="Unassembled WGS sequence"/>
</dbReference>
<gene>
    <name evidence="3" type="ORF">ACFSOX_13720</name>
</gene>
<reference evidence="4" key="1">
    <citation type="journal article" date="2019" name="Int. J. Syst. Evol. Microbiol.">
        <title>The Global Catalogue of Microorganisms (GCM) 10K type strain sequencing project: providing services to taxonomists for standard genome sequencing and annotation.</title>
        <authorList>
            <consortium name="The Broad Institute Genomics Platform"/>
            <consortium name="The Broad Institute Genome Sequencing Center for Infectious Disease"/>
            <person name="Wu L."/>
            <person name="Ma J."/>
        </authorList>
    </citation>
    <scope>NUCLEOTIDE SEQUENCE [LARGE SCALE GENOMIC DNA]</scope>
    <source>
        <strain evidence="4">CGMCC 1.6774</strain>
    </source>
</reference>
<dbReference type="InterPro" id="IPR038404">
    <property type="entry name" value="TRAP_DctP_sf"/>
</dbReference>
<evidence type="ECO:0000313" key="4">
    <source>
        <dbReference type="Proteomes" id="UP001597314"/>
    </source>
</evidence>
<dbReference type="InterPro" id="IPR018389">
    <property type="entry name" value="DctP_fam"/>
</dbReference>
<dbReference type="PROSITE" id="PS51318">
    <property type="entry name" value="TAT"/>
    <property type="match status" value="1"/>
</dbReference>
<dbReference type="InterPro" id="IPR006311">
    <property type="entry name" value="TAT_signal"/>
</dbReference>
<dbReference type="Gene3D" id="3.40.190.170">
    <property type="entry name" value="Bacterial extracellular solute-binding protein, family 7"/>
    <property type="match status" value="1"/>
</dbReference>
<evidence type="ECO:0000313" key="3">
    <source>
        <dbReference type="EMBL" id="MFD2183212.1"/>
    </source>
</evidence>
<dbReference type="PANTHER" id="PTHR33376:SF5">
    <property type="entry name" value="EXTRACYTOPLASMIC SOLUTE RECEPTOR PROTEIN"/>
    <property type="match status" value="1"/>
</dbReference>
<dbReference type="EMBL" id="JBHUIW010000015">
    <property type="protein sequence ID" value="MFD2183212.1"/>
    <property type="molecule type" value="Genomic_DNA"/>
</dbReference>
<dbReference type="InterPro" id="IPR026289">
    <property type="entry name" value="SBP_TakP-like"/>
</dbReference>